<reference evidence="10 11" key="1">
    <citation type="journal article" date="2019" name="Int. J. Syst. Evol. Microbiol.">
        <title>The Global Catalogue of Microorganisms (GCM) 10K type strain sequencing project: providing services to taxonomists for standard genome sequencing and annotation.</title>
        <authorList>
            <consortium name="The Broad Institute Genomics Platform"/>
            <consortium name="The Broad Institute Genome Sequencing Center for Infectious Disease"/>
            <person name="Wu L."/>
            <person name="Ma J."/>
        </authorList>
    </citation>
    <scope>NUCLEOTIDE SEQUENCE [LARGE SCALE GENOMIC DNA]</scope>
    <source>
        <strain evidence="10 11">CGMCC 1.10387</strain>
    </source>
</reference>
<evidence type="ECO:0000313" key="10">
    <source>
        <dbReference type="EMBL" id="MFD1684275.1"/>
    </source>
</evidence>
<keyword evidence="2 10" id="KW-0489">Methyltransferase</keyword>
<dbReference type="Gene3D" id="3.40.50.150">
    <property type="entry name" value="Vaccinia Virus protein VP39"/>
    <property type="match status" value="1"/>
</dbReference>
<keyword evidence="6" id="KW-0175">Coiled coil</keyword>
<dbReference type="InterPro" id="IPR050953">
    <property type="entry name" value="N4_N6_ade-DNA_methylase"/>
</dbReference>
<dbReference type="GO" id="GO:0009007">
    <property type="term" value="F:site-specific DNA-methyltransferase (adenine-specific) activity"/>
    <property type="evidence" value="ECO:0007669"/>
    <property type="project" value="UniProtKB-EC"/>
</dbReference>
<dbReference type="EC" id="2.1.1.72" evidence="1"/>
<dbReference type="PANTHER" id="PTHR33841">
    <property type="entry name" value="DNA METHYLTRANSFERASE YEEA-RELATED"/>
    <property type="match status" value="1"/>
</dbReference>
<evidence type="ECO:0000256" key="7">
    <source>
        <dbReference type="SAM" id="MobiDB-lite"/>
    </source>
</evidence>
<keyword evidence="3" id="KW-0808">Transferase</keyword>
<keyword evidence="11" id="KW-1185">Reference proteome</keyword>
<feature type="coiled-coil region" evidence="6">
    <location>
        <begin position="675"/>
        <end position="702"/>
    </location>
</feature>
<organism evidence="10 11">
    <name type="scientific">Halobellus litoreus</name>
    <dbReference type="NCBI Taxonomy" id="755310"/>
    <lineage>
        <taxon>Archaea</taxon>
        <taxon>Methanobacteriati</taxon>
        <taxon>Methanobacteriota</taxon>
        <taxon>Stenosarchaea group</taxon>
        <taxon>Halobacteria</taxon>
        <taxon>Halobacteriales</taxon>
        <taxon>Haloferacaceae</taxon>
        <taxon>Halobellus</taxon>
    </lineage>
</organism>
<evidence type="ECO:0000256" key="5">
    <source>
        <dbReference type="ARBA" id="ARBA00047942"/>
    </source>
</evidence>
<dbReference type="RefSeq" id="WP_256308235.1">
    <property type="nucleotide sequence ID" value="NZ_JANHAW010000002.1"/>
</dbReference>
<dbReference type="PRINTS" id="PR00507">
    <property type="entry name" value="N12N6MTFRASE"/>
</dbReference>
<evidence type="ECO:0000259" key="9">
    <source>
        <dbReference type="Pfam" id="PF25120"/>
    </source>
</evidence>
<dbReference type="GO" id="GO:0032259">
    <property type="term" value="P:methylation"/>
    <property type="evidence" value="ECO:0007669"/>
    <property type="project" value="UniProtKB-KW"/>
</dbReference>
<feature type="domain" description="DUF7814" evidence="9">
    <location>
        <begin position="305"/>
        <end position="389"/>
    </location>
</feature>
<evidence type="ECO:0000259" key="8">
    <source>
        <dbReference type="Pfam" id="PF07669"/>
    </source>
</evidence>
<dbReference type="InterPro" id="IPR056716">
    <property type="entry name" value="DUF7814"/>
</dbReference>
<dbReference type="Pfam" id="PF25120">
    <property type="entry name" value="DUF7814"/>
    <property type="match status" value="1"/>
</dbReference>
<proteinExistence type="predicted"/>
<keyword evidence="4" id="KW-0949">S-adenosyl-L-methionine</keyword>
<feature type="domain" description="Type II methyltransferase M.TaqI-like" evidence="8">
    <location>
        <begin position="824"/>
        <end position="885"/>
    </location>
</feature>
<evidence type="ECO:0000256" key="2">
    <source>
        <dbReference type="ARBA" id="ARBA00022603"/>
    </source>
</evidence>
<dbReference type="InterPro" id="IPR011639">
    <property type="entry name" value="MethylTrfase_TaqI-like_dom"/>
</dbReference>
<evidence type="ECO:0000313" key="11">
    <source>
        <dbReference type="Proteomes" id="UP001597092"/>
    </source>
</evidence>
<feature type="region of interest" description="Disordered" evidence="7">
    <location>
        <begin position="1029"/>
        <end position="1049"/>
    </location>
</feature>
<dbReference type="PROSITE" id="PS00092">
    <property type="entry name" value="N6_MTASE"/>
    <property type="match status" value="1"/>
</dbReference>
<evidence type="ECO:0000256" key="6">
    <source>
        <dbReference type="SAM" id="Coils"/>
    </source>
</evidence>
<comment type="caution">
    <text evidence="10">The sequence shown here is derived from an EMBL/GenBank/DDBJ whole genome shotgun (WGS) entry which is preliminary data.</text>
</comment>
<name>A0ABD6DTD8_9EURY</name>
<dbReference type="InterPro" id="IPR002052">
    <property type="entry name" value="DNA_methylase_N6_adenine_CS"/>
</dbReference>
<gene>
    <name evidence="10" type="ORF">ACFSAS_01470</name>
</gene>
<comment type="catalytic activity">
    <reaction evidence="5">
        <text>a 2'-deoxyadenosine in DNA + S-adenosyl-L-methionine = an N(6)-methyl-2'-deoxyadenosine in DNA + S-adenosyl-L-homocysteine + H(+)</text>
        <dbReference type="Rhea" id="RHEA:15197"/>
        <dbReference type="Rhea" id="RHEA-COMP:12418"/>
        <dbReference type="Rhea" id="RHEA-COMP:12419"/>
        <dbReference type="ChEBI" id="CHEBI:15378"/>
        <dbReference type="ChEBI" id="CHEBI:57856"/>
        <dbReference type="ChEBI" id="CHEBI:59789"/>
        <dbReference type="ChEBI" id="CHEBI:90615"/>
        <dbReference type="ChEBI" id="CHEBI:90616"/>
        <dbReference type="EC" id="2.1.1.72"/>
    </reaction>
</comment>
<accession>A0ABD6DTD8</accession>
<dbReference type="SUPFAM" id="SSF53335">
    <property type="entry name" value="S-adenosyl-L-methionine-dependent methyltransferases"/>
    <property type="match status" value="1"/>
</dbReference>
<dbReference type="EMBL" id="JBHUDP010000001">
    <property type="protein sequence ID" value="MFD1684275.1"/>
    <property type="molecule type" value="Genomic_DNA"/>
</dbReference>
<protein>
    <recommendedName>
        <fullName evidence="1">site-specific DNA-methyltransferase (adenine-specific)</fullName>
        <ecNumber evidence="1">2.1.1.72</ecNumber>
    </recommendedName>
</protein>
<evidence type="ECO:0000256" key="1">
    <source>
        <dbReference type="ARBA" id="ARBA00011900"/>
    </source>
</evidence>
<dbReference type="Pfam" id="PF07669">
    <property type="entry name" value="Eco57I"/>
    <property type="match status" value="2"/>
</dbReference>
<evidence type="ECO:0000256" key="3">
    <source>
        <dbReference type="ARBA" id="ARBA00022679"/>
    </source>
</evidence>
<sequence>MSTNIDSPDNPLHSIATEFVTEEFNTEIQADAIEDVATTIADIVSTLRELINSDDQLEALLRSEPGGKVLMERYSVHHSDPEPLTREEIIEPLFSALDYPYLAPEAGDFSDKRGKQADYSVSLADCEFIDSNRMLIEAEPLNKKLEQQKHGTGQVKDWLGKRHFEADFGIATDGMRWILIRYDPDTYSSDKLAEVSLQPIFLAAFENQTGRQESVIEWIDDPLEQVLAEFLRVFNYENFLSIADEAHTVIKEKKQDITDEFYKDYVRLVFGITEGGDARTARSLIGDGVVAPESATGDDIRLFSVELMNRLIFIKFLEDKGLVSDSLLQDLKNAHKSGINPDTFYKTYLEPLFFGVLDERPSHRTERIRQISLYSEVPYLNGGLFRPTVENSGEFTETDFDVTDSVLTAIIDLLERYSFSADGGPTDLDPSILGNVFEKTINYITTDEADQQKELGAYYTPDEITRFCAEKTVQPALYERFSNRMVQEWGWTEEMTAEYDTVYELIDALPETNTDVATDLLDVIDHFRALDPACGSGHFLTSVQSELVGIRKALYDKHDDDPADWELHKETVIKNIYGVDIVDPAVEIAKLRLWLSIIAEVDSSKVENYDEEELALPNVVFNIRQGNSLIGFTDMLETSNDGDQAQLSTWGPDSVRAKYGDIIAQVERHKRTNDTTEARKHLEKAEKLLDEYRGDLDEKILDEFQEAGVEDITIGQVRDYQPFHWVLEYAEVYADGGFDVVIGNPPWDVISASRDDFFTRYDPRFRTYSQEKKDEIQEELLSDSRISEEWEQYNHSVQTQSDYFKDSSRYELQTPTVAGKQVPYKNDLSKLFLERVFELARDDGFVSQVVPGMIFTGQSSKDLRMRLLNESQINALVDFENKGIFSGVDRRKRFSVVVFRNEGRTETLRGIFRQSNVDILESLEQNAVDIPRKVLTEYSPQARIFPSIRNQQEADALNKILDHPHLSDDIDEAWSIKPLPEELNETRDEERFSPPESGGDYPVYGGSNIHQFEHKNGIFGDLDEPLGWSVEEDRDPESSAKNRIREKRFNSHEPKRSIYDAFGGEETSKSQKKFVDDLLEEHRGTPLSEEDVLLDCTEYRIAYRDVTKEVNERTMIAAVIPKDVVCVHTLQTLRPYRINPEIDDLNKEPLHSVYDRRFTDKELFVAVGLLNSLPFDFLMTTKIDEHIYKYKLEESQVPRLTAGEDWFEYIWTRAAQLSCYGEEFAEMRDRLDDIDPVTEKEERREIQAEIDAAAFHAYGLNHKETEYVLEEYHRVQNPRMMTDNYFNLVLQKYESLDEQLVEAE</sequence>
<evidence type="ECO:0000256" key="4">
    <source>
        <dbReference type="ARBA" id="ARBA00022691"/>
    </source>
</evidence>
<dbReference type="InterPro" id="IPR029063">
    <property type="entry name" value="SAM-dependent_MTases_sf"/>
</dbReference>
<feature type="domain" description="Type II methyltransferase M.TaqI-like" evidence="8">
    <location>
        <begin position="574"/>
        <end position="773"/>
    </location>
</feature>
<dbReference type="Proteomes" id="UP001597092">
    <property type="component" value="Unassembled WGS sequence"/>
</dbReference>
<dbReference type="PANTHER" id="PTHR33841:SF1">
    <property type="entry name" value="DNA METHYLTRANSFERASE A"/>
    <property type="match status" value="1"/>
</dbReference>